<dbReference type="Proteomes" id="UP000297910">
    <property type="component" value="Unassembled WGS sequence"/>
</dbReference>
<evidence type="ECO:0000313" key="2">
    <source>
        <dbReference type="EMBL" id="TGO31114.1"/>
    </source>
</evidence>
<reference evidence="2 3" key="1">
    <citation type="submission" date="2017-12" db="EMBL/GenBank/DDBJ databases">
        <title>Comparative genomics of Botrytis spp.</title>
        <authorList>
            <person name="Valero-Jimenez C.A."/>
            <person name="Tapia P."/>
            <person name="Veloso J."/>
            <person name="Silva-Moreno E."/>
            <person name="Staats M."/>
            <person name="Valdes J.H."/>
            <person name="Van Kan J.A.L."/>
        </authorList>
    </citation>
    <scope>NUCLEOTIDE SEQUENCE [LARGE SCALE GENOMIC DNA]</scope>
    <source>
        <strain evidence="2 3">Bp0003</strain>
    </source>
</reference>
<evidence type="ECO:0000313" key="3">
    <source>
        <dbReference type="Proteomes" id="UP000297910"/>
    </source>
</evidence>
<dbReference type="EMBL" id="PQXI01000001">
    <property type="protein sequence ID" value="TGO31114.1"/>
    <property type="molecule type" value="Genomic_DNA"/>
</dbReference>
<name>A0A4Z1G230_9HELO</name>
<proteinExistence type="predicted"/>
<feature type="region of interest" description="Disordered" evidence="1">
    <location>
        <begin position="1"/>
        <end position="76"/>
    </location>
</feature>
<evidence type="ECO:0000256" key="1">
    <source>
        <dbReference type="SAM" id="MobiDB-lite"/>
    </source>
</evidence>
<feature type="compositionally biased region" description="Acidic residues" evidence="1">
    <location>
        <begin position="55"/>
        <end position="67"/>
    </location>
</feature>
<sequence length="76" mass="7994">MGFLHNSTGPVSGKIRTADKEDGEEEGERPNDDYEDHKPSDDVEAGSGVAGENPAVEEDEGEFDEAESGSSPGQKA</sequence>
<feature type="compositionally biased region" description="Basic and acidic residues" evidence="1">
    <location>
        <begin position="28"/>
        <end position="41"/>
    </location>
</feature>
<accession>A0A4Z1G230</accession>
<protein>
    <submittedName>
        <fullName evidence="2">Uncharacterized protein</fullName>
    </submittedName>
</protein>
<comment type="caution">
    <text evidence="2">The sequence shown here is derived from an EMBL/GenBank/DDBJ whole genome shotgun (WGS) entry which is preliminary data.</text>
</comment>
<organism evidence="2 3">
    <name type="scientific">Botrytis paeoniae</name>
    <dbReference type="NCBI Taxonomy" id="278948"/>
    <lineage>
        <taxon>Eukaryota</taxon>
        <taxon>Fungi</taxon>
        <taxon>Dikarya</taxon>
        <taxon>Ascomycota</taxon>
        <taxon>Pezizomycotina</taxon>
        <taxon>Leotiomycetes</taxon>
        <taxon>Helotiales</taxon>
        <taxon>Sclerotiniaceae</taxon>
        <taxon>Botrytis</taxon>
    </lineage>
</organism>
<keyword evidence="3" id="KW-1185">Reference proteome</keyword>
<gene>
    <name evidence="2" type="ORF">BPAE_0001g00080</name>
</gene>
<feature type="compositionally biased region" description="Polar residues" evidence="1">
    <location>
        <begin position="1"/>
        <end position="10"/>
    </location>
</feature>
<dbReference type="AlphaFoldDB" id="A0A4Z1G230"/>